<evidence type="ECO:0000313" key="2">
    <source>
        <dbReference type="EMBL" id="CEM11476.1"/>
    </source>
</evidence>
<feature type="compositionally biased region" description="Basic and acidic residues" evidence="1">
    <location>
        <begin position="262"/>
        <end position="279"/>
    </location>
</feature>
<accession>A0A0G4FF45</accession>
<evidence type="ECO:0000313" key="3">
    <source>
        <dbReference type="Proteomes" id="UP000041254"/>
    </source>
</evidence>
<evidence type="ECO:0000256" key="1">
    <source>
        <dbReference type="SAM" id="MobiDB-lite"/>
    </source>
</evidence>
<dbReference type="VEuPathDB" id="CryptoDB:Vbra_15142"/>
<name>A0A0G4FF45_VITBC</name>
<dbReference type="InParanoid" id="A0A0G4FF45"/>
<organism evidence="2 3">
    <name type="scientific">Vitrella brassicaformis (strain CCMP3155)</name>
    <dbReference type="NCBI Taxonomy" id="1169540"/>
    <lineage>
        <taxon>Eukaryota</taxon>
        <taxon>Sar</taxon>
        <taxon>Alveolata</taxon>
        <taxon>Colpodellida</taxon>
        <taxon>Vitrellaceae</taxon>
        <taxon>Vitrella</taxon>
    </lineage>
</organism>
<feature type="compositionally biased region" description="Low complexity" evidence="1">
    <location>
        <begin position="28"/>
        <end position="42"/>
    </location>
</feature>
<dbReference type="AlphaFoldDB" id="A0A0G4FF45"/>
<dbReference type="Proteomes" id="UP000041254">
    <property type="component" value="Unassembled WGS sequence"/>
</dbReference>
<gene>
    <name evidence="2" type="ORF">Vbra_15142</name>
</gene>
<proteinExistence type="predicted"/>
<keyword evidence="3" id="KW-1185">Reference proteome</keyword>
<dbReference type="EMBL" id="CDMY01000417">
    <property type="protein sequence ID" value="CEM11476.1"/>
    <property type="molecule type" value="Genomic_DNA"/>
</dbReference>
<feature type="region of interest" description="Disordered" evidence="1">
    <location>
        <begin position="253"/>
        <end position="279"/>
    </location>
</feature>
<feature type="region of interest" description="Disordered" evidence="1">
    <location>
        <begin position="1"/>
        <end position="93"/>
    </location>
</feature>
<reference evidence="2 3" key="1">
    <citation type="submission" date="2014-11" db="EMBL/GenBank/DDBJ databases">
        <authorList>
            <person name="Zhu J."/>
            <person name="Qi W."/>
            <person name="Song R."/>
        </authorList>
    </citation>
    <scope>NUCLEOTIDE SEQUENCE [LARGE SCALE GENOMIC DNA]</scope>
</reference>
<sequence length="405" mass="44420">MLGEEATDGDWAITDPPPTAPQHTTIVAPAAQDTTAEQATTADHQEGEEGGGVSTESAAETEEEGKTAEGAIEAGGPSPAGSPLEDAIGGASDSDEAAANITTDMCVRELIEADIAEKYKCKGVELGPQNHKEHKTLEDAKAAWKDKNWITTTFARSAPNNWHMSERPIKPPLPPRPHVARPAPIREVPATERVGSVAIKACSFKWRQEAIHKGIKEVWGVEFPPYQPTDEVEKMFFGHSFSRKNKALGACGAATNTDSGEEEGKAKEEAKEEQPMLDKDGDPIKIDFNAFARHLTKKYELYQKGSSTVVTSHMVLTGDKEMVGQAAIKWAMTPKAWEGLKKEIIYNWFLTHEACSQPWRQEAILKAIKEQWGVDYPPYEPTDELEKMFHGYSFSRKNTASSASD</sequence>
<protein>
    <submittedName>
        <fullName evidence="2">Uncharacterized protein</fullName>
    </submittedName>
</protein>